<evidence type="ECO:0008006" key="4">
    <source>
        <dbReference type="Google" id="ProtNLM"/>
    </source>
</evidence>
<evidence type="ECO:0000313" key="2">
    <source>
        <dbReference type="EMBL" id="APW62604.1"/>
    </source>
</evidence>
<feature type="compositionally biased region" description="Polar residues" evidence="1">
    <location>
        <begin position="459"/>
        <end position="474"/>
    </location>
</feature>
<dbReference type="STRING" id="1387353.BSF38_04153"/>
<sequence>MLTTNRARLRKRRGIALILILGMLGLLAFIGVTFATISGQARVGARNYAQSVMRPQPAELMEFALSQLVGDTDDVRSAIRGHSLARDAYGNDAQNNGYLAQVASFSAATLITSGVRSGTIQCITNIPAATDIYQPYYGYDFTRWVVQFNHQYGSVNAANQETRLMGQTFEIVQDDTTGLLEGGAGKFRTFFLAPPPSAQIGRRGQPGTDYIYRSPDFTKRPSNQAVEVIRSVLIGENAATPYVPIGYTFTLDGRFLRAFNGPGMGPLAQYANMRYNRGLLNGDTSIASIAPGRPNVVGMDEDYDACDLENWFLAIQSADGKAIVPSFHRPGMLQAADWTGLSAASRSRILRPRTIDGHDSVSFRNLTPDPTTGRIEYDVDNDADGITDSVWVDLGYPPVRDSRGLWYKPLFSFMVIGLNGRIPLNTAGNLQMRDANGVPLHMHTSHLGNSPSEVDPSFGLQNAGGNQLDNATSYDTDGVTVKPTPISVNVTQLRNILAGTRPYAGDNYADQNMVGGYFLPNNVADLSDTLSMGIGALPPRTVAGRWGEESYIPSLFNTGGVTPLMAFPNLVRAGLSLTGTGSPAVLGGDGRDDNYTALDFWPQGAAGESMGPSNLAPSSGLTSYGLWSTNWPADYYDAAGDTAVFSERARRFVTPIDLAGDGRVGIYTAPGSVGNDNRGRVAYNKYFRPPGIPVATVTIPSPMPQYPATTAGKPAPYDVTNNLLHGYESQRNPSLAVVSAATHPAETALLYAATPTHLDASGNPSTVLDPYNNQPVPTSGGSALPTYDVNINSQQHSAGLNEANETALYYPGASDAIFGVEDLEWLYRAHDQDGSSLYSRLSELAPLSFRDASDALRRRRLYSIDVWETNAFTWTNDNPGNNFSDNSRFKWPFQQPGASPSAADPYQVVTTSGATANASLYAVNQTGVAFVNPPSASAIQSSAPSLVHRDRKINLNFPLPVSNESTEPTRVKWITESYQFLKTILPPMSINQPEELALLSQYLINIIDFRDPDATMTQFVNPDVCVRPGTATAAPSLILRSDPLFSATTDLALTQYGMEYNPVAINEVLAYSFLTKVTGSQVAVGRFFIELVNTLTDAQTGYPPLAPPNASYLNLGGFTFTASNPYSGGCWDLIFTDDFPNTRPDPYTGQLLPLPTGATGYYSPTPLNRESFAGGQDVVLTPLAQTDGAFPTGWLYTLGNSLPVASSESAPLTTLSQTFGTSFDPLTQATAAPNPTFTIPPGALYQEVVAGSGTPSWRTTYPPTPRLPIQSSPLANKYKWVCLRRPANPFKAVSATNPMVVVDSMRFPLIEGTGPLDGTKTDETGNVIPNTTAANQIYSVQRFQPYRGGHLVPQVPNIINTKNLDVTRYGFTEQVTAAISGAPTNYGIYTKTAQTNPATEPNIFHSLGIDVGAGQKDTRWNRFVFNDRDFTSPAELMLVPGCPPGLFTKLFVEAEPTASNTGVYFNRAASPGDPPPSTTSPVTLGLALPAEPQTYPYLVDQLFYSSASLAKNGNPTTWDPVAGPSSGGWYKMFEAFEVPSPVIGAIGTAAQGVNFDWLRQDVRPGQINLNLIMDEEVFLGLVGNAGDRTDNPGGSQQVVTVPSKLNGAVTSTTPPQIVTQVSATGAPTASYSISNTGFNLGVPVSPLKAAFTDFLKVRHGSSGYMYFGSQHATSNPQYDNLPPAQQVPLSAETPFRSLTYPDINFTIMRPAFATVNQKQIDHGITAQDSGVKNQNILNRTAPPSVTNQYYPPAIPPRRFFSLPDTKNTSNAYVVPTDTQELGYTPPAVLALDDQTVNLTQNPSAFLADSAQHPYYRSEWMQKMMNLSTVRTHQYAVWVTVGFFEVTTLGDPAMAAISPNMAYDVLGREVGMLNGKNVRHRAFFIVDRLKLSGFDPRSPGQYREAVLYRKIIQ</sequence>
<feature type="region of interest" description="Disordered" evidence="1">
    <location>
        <begin position="449"/>
        <end position="474"/>
    </location>
</feature>
<keyword evidence="3" id="KW-1185">Reference proteome</keyword>
<organism evidence="2 3">
    <name type="scientific">Paludisphaera borealis</name>
    <dbReference type="NCBI Taxonomy" id="1387353"/>
    <lineage>
        <taxon>Bacteria</taxon>
        <taxon>Pseudomonadati</taxon>
        <taxon>Planctomycetota</taxon>
        <taxon>Planctomycetia</taxon>
        <taxon>Isosphaerales</taxon>
        <taxon>Isosphaeraceae</taxon>
        <taxon>Paludisphaera</taxon>
    </lineage>
</organism>
<gene>
    <name evidence="2" type="ORF">BSF38_04153</name>
</gene>
<dbReference type="RefSeq" id="WP_076348816.1">
    <property type="nucleotide sequence ID" value="NZ_CP019082.1"/>
</dbReference>
<reference evidence="3" key="1">
    <citation type="submission" date="2016-12" db="EMBL/GenBank/DDBJ databases">
        <title>Comparative genomics of four Isosphaeraceae planctomycetes: a common pool of plasmids and glycoside hydrolase genes.</title>
        <authorList>
            <person name="Ivanova A."/>
        </authorList>
    </citation>
    <scope>NUCLEOTIDE SEQUENCE [LARGE SCALE GENOMIC DNA]</scope>
    <source>
        <strain evidence="3">PX4</strain>
    </source>
</reference>
<dbReference type="Proteomes" id="UP000186309">
    <property type="component" value="Chromosome"/>
</dbReference>
<dbReference type="EMBL" id="CP019082">
    <property type="protein sequence ID" value="APW62604.1"/>
    <property type="molecule type" value="Genomic_DNA"/>
</dbReference>
<dbReference type="KEGG" id="pbor:BSF38_04153"/>
<evidence type="ECO:0000256" key="1">
    <source>
        <dbReference type="SAM" id="MobiDB-lite"/>
    </source>
</evidence>
<evidence type="ECO:0000313" key="3">
    <source>
        <dbReference type="Proteomes" id="UP000186309"/>
    </source>
</evidence>
<accession>A0A1U7CUI0</accession>
<dbReference type="OrthoDB" id="219623at2"/>
<name>A0A1U7CUI0_9BACT</name>
<protein>
    <recommendedName>
        <fullName evidence="4">Verru_Chthon cassette protein A</fullName>
    </recommendedName>
</protein>
<proteinExistence type="predicted"/>